<accession>A0A537LGA6</accession>
<proteinExistence type="predicted"/>
<comment type="caution">
    <text evidence="1">The sequence shown here is derived from an EMBL/GenBank/DDBJ whole genome shotgun (WGS) entry which is preliminary data.</text>
</comment>
<gene>
    <name evidence="1" type="ORF">E6G98_13890</name>
</gene>
<dbReference type="EMBL" id="VBAI01000291">
    <property type="protein sequence ID" value="TMJ07049.1"/>
    <property type="molecule type" value="Genomic_DNA"/>
</dbReference>
<feature type="non-terminal residue" evidence="1">
    <location>
        <position position="189"/>
    </location>
</feature>
<evidence type="ECO:0000313" key="1">
    <source>
        <dbReference type="EMBL" id="TMJ07049.1"/>
    </source>
</evidence>
<dbReference type="AlphaFoldDB" id="A0A537LGA6"/>
<organism evidence="1 2">
    <name type="scientific">Candidatus Segetimicrobium genomatis</name>
    <dbReference type="NCBI Taxonomy" id="2569760"/>
    <lineage>
        <taxon>Bacteria</taxon>
        <taxon>Bacillati</taxon>
        <taxon>Candidatus Sysuimicrobiota</taxon>
        <taxon>Candidatus Sysuimicrobiia</taxon>
        <taxon>Candidatus Sysuimicrobiales</taxon>
        <taxon>Candidatus Segetimicrobiaceae</taxon>
        <taxon>Candidatus Segetimicrobium</taxon>
    </lineage>
</organism>
<sequence>MRVCVFWRFSSIGKRVLPLIVIAALLLLPDSGSHEVRAQGTEPQITIVSPKDGEVVTANAVPIILQISNWTLDCSLAGTPNKAGTGHWHLLLDKGLVNMICDPVSTLILQNVKPGKHLLAAVPAQNDHEELEKAEVKATFDYQPAHPLPPVTGLNLGKPSVTILSPKNGATVSGQTFSLVFDVRNFRLS</sequence>
<protein>
    <submittedName>
        <fullName evidence="1">Uncharacterized protein</fullName>
    </submittedName>
</protein>
<dbReference type="Proteomes" id="UP000315217">
    <property type="component" value="Unassembled WGS sequence"/>
</dbReference>
<reference evidence="1 2" key="1">
    <citation type="journal article" date="2019" name="Nat. Microbiol.">
        <title>Mediterranean grassland soil C-N compound turnover is dependent on rainfall and depth, and is mediated by genomically divergent microorganisms.</title>
        <authorList>
            <person name="Diamond S."/>
            <person name="Andeer P.F."/>
            <person name="Li Z."/>
            <person name="Crits-Christoph A."/>
            <person name="Burstein D."/>
            <person name="Anantharaman K."/>
            <person name="Lane K.R."/>
            <person name="Thomas B.C."/>
            <person name="Pan C."/>
            <person name="Northen T.R."/>
            <person name="Banfield J.F."/>
        </authorList>
    </citation>
    <scope>NUCLEOTIDE SEQUENCE [LARGE SCALE GENOMIC DNA]</scope>
    <source>
        <strain evidence="1">NP_1</strain>
    </source>
</reference>
<name>A0A537LGA6_9BACT</name>
<evidence type="ECO:0000313" key="2">
    <source>
        <dbReference type="Proteomes" id="UP000315217"/>
    </source>
</evidence>